<name>A0ABV0JJK5_9CYAN</name>
<gene>
    <name evidence="1" type="ORF">NDI37_03925</name>
</gene>
<comment type="caution">
    <text evidence="1">The sequence shown here is derived from an EMBL/GenBank/DDBJ whole genome shotgun (WGS) entry which is preliminary data.</text>
</comment>
<evidence type="ECO:0000313" key="1">
    <source>
        <dbReference type="EMBL" id="MEP0863614.1"/>
    </source>
</evidence>
<dbReference type="EMBL" id="JAMPKK010000005">
    <property type="protein sequence ID" value="MEP0863614.1"/>
    <property type="molecule type" value="Genomic_DNA"/>
</dbReference>
<dbReference type="RefSeq" id="WP_190418939.1">
    <property type="nucleotide sequence ID" value="NZ_JAMPKK010000005.1"/>
</dbReference>
<accession>A0ABV0JJK5</accession>
<sequence length="78" mass="8177">MVIKTNRFTVLIVSCSAAGVLVGGVSNWIESHQCLQAKTPTTECLLQDPTLKTIQGMSMGLIAGAGAALGATFQLKRQ</sequence>
<proteinExistence type="predicted"/>
<keyword evidence="2" id="KW-1185">Reference proteome</keyword>
<protein>
    <submittedName>
        <fullName evidence="1">Uncharacterized protein</fullName>
    </submittedName>
</protein>
<reference evidence="1 2" key="1">
    <citation type="submission" date="2022-04" db="EMBL/GenBank/DDBJ databases">
        <title>Positive selection, recombination, and allopatry shape intraspecific diversity of widespread and dominant cyanobacteria.</title>
        <authorList>
            <person name="Wei J."/>
            <person name="Shu W."/>
            <person name="Hu C."/>
        </authorList>
    </citation>
    <scope>NUCLEOTIDE SEQUENCE [LARGE SCALE GENOMIC DNA]</scope>
    <source>
        <strain evidence="1 2">GB2-A5</strain>
    </source>
</reference>
<organism evidence="1 2">
    <name type="scientific">Funiculus sociatus GB2-A5</name>
    <dbReference type="NCBI Taxonomy" id="2933946"/>
    <lineage>
        <taxon>Bacteria</taxon>
        <taxon>Bacillati</taxon>
        <taxon>Cyanobacteriota</taxon>
        <taxon>Cyanophyceae</taxon>
        <taxon>Coleofasciculales</taxon>
        <taxon>Coleofasciculaceae</taxon>
        <taxon>Funiculus</taxon>
    </lineage>
</organism>
<dbReference type="Proteomes" id="UP001442494">
    <property type="component" value="Unassembled WGS sequence"/>
</dbReference>
<evidence type="ECO:0000313" key="2">
    <source>
        <dbReference type="Proteomes" id="UP001442494"/>
    </source>
</evidence>